<evidence type="ECO:0000313" key="10">
    <source>
        <dbReference type="Proteomes" id="UP000182459"/>
    </source>
</evidence>
<evidence type="ECO:0000256" key="4">
    <source>
        <dbReference type="ARBA" id="ARBA00022833"/>
    </source>
</evidence>
<dbReference type="SUPFAM" id="SSF53187">
    <property type="entry name" value="Zn-dependent exopeptidases"/>
    <property type="match status" value="1"/>
</dbReference>
<dbReference type="Pfam" id="PF24827">
    <property type="entry name" value="AstE_AspA_cat"/>
    <property type="match status" value="1"/>
</dbReference>
<feature type="binding site" evidence="6">
    <location>
        <position position="16"/>
    </location>
    <ligand>
        <name>Zn(2+)</name>
        <dbReference type="ChEBI" id="CHEBI:29105"/>
    </ligand>
</feature>
<accession>A0AAC9J669</accession>
<dbReference type="RefSeq" id="WP_066046630.1">
    <property type="nucleotide sequence ID" value="NZ_CP018093.1"/>
</dbReference>
<dbReference type="NCBIfam" id="NF002601">
    <property type="entry name" value="PRK02259.1"/>
    <property type="match status" value="1"/>
</dbReference>
<evidence type="ECO:0000256" key="1">
    <source>
        <dbReference type="ARBA" id="ARBA00006173"/>
    </source>
</evidence>
<dbReference type="GO" id="GO:0005829">
    <property type="term" value="C:cytosol"/>
    <property type="evidence" value="ECO:0007669"/>
    <property type="project" value="TreeGrafter"/>
</dbReference>
<dbReference type="AlphaFoldDB" id="A0AAC9J669"/>
<dbReference type="HAMAP" id="MF_00704">
    <property type="entry name" value="Aspartoacylase"/>
    <property type="match status" value="1"/>
</dbReference>
<feature type="domain" description="AstE/AspA barrel-sandwich hybrid" evidence="7">
    <location>
        <begin position="201"/>
        <end position="281"/>
    </location>
</feature>
<feature type="domain" description="Succinylglutamate desuccinylase/Aspartoacylase catalytic" evidence="8">
    <location>
        <begin position="3"/>
        <end position="188"/>
    </location>
</feature>
<feature type="binding site" evidence="6">
    <location>
        <position position="13"/>
    </location>
    <ligand>
        <name>Zn(2+)</name>
        <dbReference type="ChEBI" id="CHEBI:29105"/>
    </ligand>
</feature>
<keyword evidence="3" id="KW-0378">Hydrolase</keyword>
<gene>
    <name evidence="9" type="ORF">FSC454_09025</name>
</gene>
<protein>
    <submittedName>
        <fullName evidence="9">Aspartoacylase</fullName>
    </submittedName>
</protein>
<comment type="cofactor">
    <cofactor evidence="6">
        <name>Zn(2+)</name>
        <dbReference type="ChEBI" id="CHEBI:29105"/>
    </cofactor>
    <text evidence="6">Binds 1 zinc ion per subunit.</text>
</comment>
<dbReference type="PANTHER" id="PTHR15162">
    <property type="entry name" value="ASPARTOACYLASE"/>
    <property type="match status" value="1"/>
</dbReference>
<name>A0AAC9J669_9GAMM</name>
<dbReference type="InterPro" id="IPR050178">
    <property type="entry name" value="AspA/AstE_fam"/>
</dbReference>
<dbReference type="EMBL" id="CP018093">
    <property type="protein sequence ID" value="APD51199.1"/>
    <property type="molecule type" value="Genomic_DNA"/>
</dbReference>
<organism evidence="9 10">
    <name type="scientific">Francisella hispaniensis FSC454</name>
    <dbReference type="NCBI Taxonomy" id="1088883"/>
    <lineage>
        <taxon>Bacteria</taxon>
        <taxon>Pseudomonadati</taxon>
        <taxon>Pseudomonadota</taxon>
        <taxon>Gammaproteobacteria</taxon>
        <taxon>Thiotrichales</taxon>
        <taxon>Francisellaceae</taxon>
        <taxon>Francisella</taxon>
    </lineage>
</organism>
<feature type="binding site" evidence="6">
    <location>
        <position position="103"/>
    </location>
    <ligand>
        <name>Zn(2+)</name>
        <dbReference type="ChEBI" id="CHEBI:29105"/>
    </ligand>
</feature>
<evidence type="ECO:0000256" key="6">
    <source>
        <dbReference type="PIRSR" id="PIRSR018001-3"/>
    </source>
</evidence>
<dbReference type="Gene3D" id="2.20.25.160">
    <property type="match status" value="1"/>
</dbReference>
<dbReference type="InterPro" id="IPR016708">
    <property type="entry name" value="Aspartoacylase"/>
</dbReference>
<evidence type="ECO:0000256" key="2">
    <source>
        <dbReference type="ARBA" id="ARBA00022723"/>
    </source>
</evidence>
<reference evidence="9 10" key="1">
    <citation type="submission" date="2016-11" db="EMBL/GenBank/DDBJ databases">
        <authorList>
            <person name="Hagglund E."/>
            <person name="Bystrom M."/>
            <person name="Naslund J."/>
            <person name="Stenberg P."/>
            <person name="Sjodin A."/>
        </authorList>
    </citation>
    <scope>NUCLEOTIDE SEQUENCE [LARGE SCALE GENOMIC DNA]</scope>
    <source>
        <strain evidence="9 10">CCUG 58020</strain>
    </source>
</reference>
<dbReference type="PIRSF" id="PIRSF018001">
    <property type="entry name" value="Aspartoacylase"/>
    <property type="match status" value="1"/>
</dbReference>
<dbReference type="PANTHER" id="PTHR15162:SF7">
    <property type="entry name" value="SUCCINYLGLUTAMATE DESUCCINYLASE"/>
    <property type="match status" value="1"/>
</dbReference>
<dbReference type="GO" id="GO:0016788">
    <property type="term" value="F:hydrolase activity, acting on ester bonds"/>
    <property type="evidence" value="ECO:0007669"/>
    <property type="project" value="InterPro"/>
</dbReference>
<evidence type="ECO:0000256" key="3">
    <source>
        <dbReference type="ARBA" id="ARBA00022801"/>
    </source>
</evidence>
<dbReference type="GO" id="GO:0016811">
    <property type="term" value="F:hydrolase activity, acting on carbon-nitrogen (but not peptide) bonds, in linear amides"/>
    <property type="evidence" value="ECO:0007669"/>
    <property type="project" value="InterPro"/>
</dbReference>
<sequence>MKINKLLVSGGIHGNEYTGIYIVKRMKEYPLKTKSIEVIPLLANPEAFRLSKRYKDKDLNRCFSTEDLQNTSLSSYENQRAREINKLYGTKSDSPIDFLVDLHTTTSNLGKTIITDGKNPFVNRLCAYLVEQVDGLRVIKHESITSVTMNNIAPMSLTIEIGAVNTSVYDPNAIDITTEIINEIIKFIELSNSDNIPEVKQCKAYEPIKTIHYPRDSEGNINAVIHKNLHGKDFQAISFNDSIFELMDGSDKLLDIAEEWYPIFINESAYYEKDIAFYLAKEVDFYAGD</sequence>
<keyword evidence="10" id="KW-1185">Reference proteome</keyword>
<dbReference type="Proteomes" id="UP000182459">
    <property type="component" value="Chromosome"/>
</dbReference>
<dbReference type="Pfam" id="PF04952">
    <property type="entry name" value="AstE_AspA_hybrid"/>
    <property type="match status" value="1"/>
</dbReference>
<proteinExistence type="inferred from homology"/>
<evidence type="ECO:0000256" key="5">
    <source>
        <dbReference type="PIRSR" id="PIRSR018001-1"/>
    </source>
</evidence>
<keyword evidence="4 6" id="KW-0862">Zinc</keyword>
<comment type="similarity">
    <text evidence="1">Belongs to the AspA/AstE family. Aspartoacylase subfamily.</text>
</comment>
<evidence type="ECO:0000259" key="7">
    <source>
        <dbReference type="Pfam" id="PF04952"/>
    </source>
</evidence>
<dbReference type="GO" id="GO:0046872">
    <property type="term" value="F:metal ion binding"/>
    <property type="evidence" value="ECO:0007669"/>
    <property type="project" value="UniProtKB-KW"/>
</dbReference>
<feature type="active site" description="Proton donor/acceptor" evidence="5">
    <location>
        <position position="160"/>
    </location>
</feature>
<evidence type="ECO:0000313" key="9">
    <source>
        <dbReference type="EMBL" id="APD51199.1"/>
    </source>
</evidence>
<keyword evidence="2 6" id="KW-0479">Metal-binding</keyword>
<dbReference type="InterPro" id="IPR007036">
    <property type="entry name" value="Aste_AspA_hybrid_dom"/>
</dbReference>
<evidence type="ECO:0000259" key="8">
    <source>
        <dbReference type="Pfam" id="PF24827"/>
    </source>
</evidence>
<dbReference type="Gene3D" id="3.40.630.10">
    <property type="entry name" value="Zn peptidases"/>
    <property type="match status" value="1"/>
</dbReference>
<dbReference type="InterPro" id="IPR055438">
    <property type="entry name" value="AstE_AspA_cat"/>
</dbReference>
<dbReference type="KEGG" id="fhi:FSC454_09025"/>